<protein>
    <submittedName>
        <fullName evidence="2">Gluconate 2-dehydrogenase subunit 3 family protein</fullName>
    </submittedName>
</protein>
<dbReference type="OrthoDB" id="198474at2157"/>
<dbReference type="RefSeq" id="WP_158205399.1">
    <property type="nucleotide sequence ID" value="NZ_WSZK01000025.1"/>
</dbReference>
<evidence type="ECO:0000313" key="2">
    <source>
        <dbReference type="EMBL" id="MWG35728.1"/>
    </source>
</evidence>
<accession>A0A6B0GVJ0</accession>
<evidence type="ECO:0000256" key="1">
    <source>
        <dbReference type="SAM" id="MobiDB-lite"/>
    </source>
</evidence>
<dbReference type="EMBL" id="WSZK01000025">
    <property type="protein sequence ID" value="MWG35728.1"/>
    <property type="molecule type" value="Genomic_DNA"/>
</dbReference>
<feature type="region of interest" description="Disordered" evidence="1">
    <location>
        <begin position="153"/>
        <end position="190"/>
    </location>
</feature>
<gene>
    <name evidence="2" type="ORF">GQS65_14750</name>
</gene>
<dbReference type="AlphaFoldDB" id="A0A6B0GVJ0"/>
<comment type="caution">
    <text evidence="2">The sequence shown here is derived from an EMBL/GenBank/DDBJ whole genome shotgun (WGS) entry which is preliminary data.</text>
</comment>
<evidence type="ECO:0000313" key="3">
    <source>
        <dbReference type="Proteomes" id="UP000451471"/>
    </source>
</evidence>
<sequence length="190" mass="19888">MRLSRRDALVALGATGLAGVGVATGVLLDDAALDEATDEDLLPTLVGAAEVLYPSDVDGVEAFVATYSLGRLRGREAYREGVVAAVRAVDEAAREWYDGAFADLDATTRESILREMGTDVAAADPDGSRAERVRYYVVNELLYAFYASPTGGDLAGIENPPGYPGGTESYRRGPGRGHPTDSSPDGGDAS</sequence>
<keyword evidence="3" id="KW-1185">Reference proteome</keyword>
<reference evidence="2 3" key="1">
    <citation type="submission" date="2019-12" db="EMBL/GenBank/DDBJ databases">
        <title>Halocatena pleomorpha gen. nov. sp. nov., an extremely halophilic archaeon of family Halobacteriaceae isolated from saltpan soil.</title>
        <authorList>
            <person name="Pal Y."/>
            <person name="Verma A."/>
            <person name="Krishnamurthi S."/>
            <person name="Kumar P."/>
        </authorList>
    </citation>
    <scope>NUCLEOTIDE SEQUENCE [LARGE SCALE GENOMIC DNA]</scope>
    <source>
        <strain evidence="2 3">JCM 16495</strain>
    </source>
</reference>
<dbReference type="Pfam" id="PF13618">
    <property type="entry name" value="Gluconate_2-dh3"/>
    <property type="match status" value="1"/>
</dbReference>
<organism evidence="2 3">
    <name type="scientific">Halomarina oriensis</name>
    <dbReference type="NCBI Taxonomy" id="671145"/>
    <lineage>
        <taxon>Archaea</taxon>
        <taxon>Methanobacteriati</taxon>
        <taxon>Methanobacteriota</taxon>
        <taxon>Stenosarchaea group</taxon>
        <taxon>Halobacteria</taxon>
        <taxon>Halobacteriales</taxon>
        <taxon>Natronomonadaceae</taxon>
        <taxon>Halomarina</taxon>
    </lineage>
</organism>
<dbReference type="InterPro" id="IPR027056">
    <property type="entry name" value="Gluconate_2DH_su3"/>
</dbReference>
<name>A0A6B0GVJ0_9EURY</name>
<proteinExistence type="predicted"/>
<dbReference type="Proteomes" id="UP000451471">
    <property type="component" value="Unassembled WGS sequence"/>
</dbReference>